<evidence type="ECO:0000313" key="5">
    <source>
        <dbReference type="Proteomes" id="UP000799537"/>
    </source>
</evidence>
<sequence length="176" mass="19716">MDIRDVDDTDAESIHAIYDHYVKISVATLQEDLPTLESIRNNIKRLESINMPFVVAIDTSNGQVAGYAYGDIFNERSGYKHTVEDSVYINKDYTARGLGKVLLKEVFARLKAMGKKVVIAKMSILPDVRPEDMATCRLHASLGAREVGRMLKVGYKLGALVDVIIYQLDLEEYEAS</sequence>
<dbReference type="PANTHER" id="PTHR43072">
    <property type="entry name" value="N-ACETYLTRANSFERASE"/>
    <property type="match status" value="1"/>
</dbReference>
<proteinExistence type="predicted"/>
<evidence type="ECO:0000313" key="4">
    <source>
        <dbReference type="EMBL" id="KAF2163366.1"/>
    </source>
</evidence>
<reference evidence="4" key="1">
    <citation type="journal article" date="2020" name="Stud. Mycol.">
        <title>101 Dothideomycetes genomes: a test case for predicting lifestyles and emergence of pathogens.</title>
        <authorList>
            <person name="Haridas S."/>
            <person name="Albert R."/>
            <person name="Binder M."/>
            <person name="Bloem J."/>
            <person name="Labutti K."/>
            <person name="Salamov A."/>
            <person name="Andreopoulos B."/>
            <person name="Baker S."/>
            <person name="Barry K."/>
            <person name="Bills G."/>
            <person name="Bluhm B."/>
            <person name="Cannon C."/>
            <person name="Castanera R."/>
            <person name="Culley D."/>
            <person name="Daum C."/>
            <person name="Ezra D."/>
            <person name="Gonzalez J."/>
            <person name="Henrissat B."/>
            <person name="Kuo A."/>
            <person name="Liang C."/>
            <person name="Lipzen A."/>
            <person name="Lutzoni F."/>
            <person name="Magnuson J."/>
            <person name="Mondo S."/>
            <person name="Nolan M."/>
            <person name="Ohm R."/>
            <person name="Pangilinan J."/>
            <person name="Park H.-J."/>
            <person name="Ramirez L."/>
            <person name="Alfaro M."/>
            <person name="Sun H."/>
            <person name="Tritt A."/>
            <person name="Yoshinaga Y."/>
            <person name="Zwiers L.-H."/>
            <person name="Turgeon B."/>
            <person name="Goodwin S."/>
            <person name="Spatafora J."/>
            <person name="Crous P."/>
            <person name="Grigoriev I."/>
        </authorList>
    </citation>
    <scope>NUCLEOTIDE SEQUENCE</scope>
    <source>
        <strain evidence="4">ATCC 36951</strain>
    </source>
</reference>
<dbReference type="OrthoDB" id="2129362at2759"/>
<dbReference type="SUPFAM" id="SSF55729">
    <property type="entry name" value="Acyl-CoA N-acyltransferases (Nat)"/>
    <property type="match status" value="1"/>
</dbReference>
<protein>
    <recommendedName>
        <fullName evidence="3">N-acetyltransferase domain-containing protein</fullName>
    </recommendedName>
</protein>
<dbReference type="RefSeq" id="XP_033664255.1">
    <property type="nucleotide sequence ID" value="XM_033813692.1"/>
</dbReference>
<dbReference type="InterPro" id="IPR000182">
    <property type="entry name" value="GNAT_dom"/>
</dbReference>
<dbReference type="InterPro" id="IPR016181">
    <property type="entry name" value="Acyl_CoA_acyltransferase"/>
</dbReference>
<dbReference type="Pfam" id="PF00583">
    <property type="entry name" value="Acetyltransf_1"/>
    <property type="match status" value="1"/>
</dbReference>
<dbReference type="CDD" id="cd04301">
    <property type="entry name" value="NAT_SF"/>
    <property type="match status" value="1"/>
</dbReference>
<organism evidence="4 5">
    <name type="scientific">Zasmidium cellare ATCC 36951</name>
    <dbReference type="NCBI Taxonomy" id="1080233"/>
    <lineage>
        <taxon>Eukaryota</taxon>
        <taxon>Fungi</taxon>
        <taxon>Dikarya</taxon>
        <taxon>Ascomycota</taxon>
        <taxon>Pezizomycotina</taxon>
        <taxon>Dothideomycetes</taxon>
        <taxon>Dothideomycetidae</taxon>
        <taxon>Mycosphaerellales</taxon>
        <taxon>Mycosphaerellaceae</taxon>
        <taxon>Zasmidium</taxon>
    </lineage>
</organism>
<evidence type="ECO:0000256" key="2">
    <source>
        <dbReference type="ARBA" id="ARBA00023315"/>
    </source>
</evidence>
<keyword evidence="5" id="KW-1185">Reference proteome</keyword>
<dbReference type="GeneID" id="54566964"/>
<keyword evidence="2" id="KW-0012">Acyltransferase</keyword>
<dbReference type="Gene3D" id="3.40.630.30">
    <property type="match status" value="1"/>
</dbReference>
<dbReference type="EMBL" id="ML993609">
    <property type="protein sequence ID" value="KAF2163366.1"/>
    <property type="molecule type" value="Genomic_DNA"/>
</dbReference>
<dbReference type="GO" id="GO:0016747">
    <property type="term" value="F:acyltransferase activity, transferring groups other than amino-acyl groups"/>
    <property type="evidence" value="ECO:0007669"/>
    <property type="project" value="InterPro"/>
</dbReference>
<dbReference type="AlphaFoldDB" id="A0A6A6CD48"/>
<name>A0A6A6CD48_ZASCE</name>
<dbReference type="Proteomes" id="UP000799537">
    <property type="component" value="Unassembled WGS sequence"/>
</dbReference>
<dbReference type="PROSITE" id="PS51186">
    <property type="entry name" value="GNAT"/>
    <property type="match status" value="1"/>
</dbReference>
<feature type="domain" description="N-acetyltransferase" evidence="3">
    <location>
        <begin position="1"/>
        <end position="171"/>
    </location>
</feature>
<accession>A0A6A6CD48</accession>
<evidence type="ECO:0000259" key="3">
    <source>
        <dbReference type="PROSITE" id="PS51186"/>
    </source>
</evidence>
<dbReference type="PANTHER" id="PTHR43072:SF23">
    <property type="entry name" value="UPF0039 PROTEIN C11D3.02C"/>
    <property type="match status" value="1"/>
</dbReference>
<keyword evidence="1" id="KW-0808">Transferase</keyword>
<evidence type="ECO:0000256" key="1">
    <source>
        <dbReference type="ARBA" id="ARBA00022679"/>
    </source>
</evidence>
<gene>
    <name evidence="4" type="ORF">M409DRAFT_57646</name>
</gene>